<protein>
    <submittedName>
        <fullName evidence="2">Tail fiber protein</fullName>
    </submittedName>
</protein>
<dbReference type="SUPFAM" id="SSF88874">
    <property type="entry name" value="Receptor-binding domain of short tail fibre protein gp12"/>
    <property type="match status" value="1"/>
</dbReference>
<feature type="domain" description="Phage tail collar" evidence="1">
    <location>
        <begin position="7"/>
        <end position="63"/>
    </location>
</feature>
<dbReference type="Gene3D" id="3.90.1340.10">
    <property type="entry name" value="Phage tail collar domain"/>
    <property type="match status" value="1"/>
</dbReference>
<evidence type="ECO:0000259" key="1">
    <source>
        <dbReference type="Pfam" id="PF07484"/>
    </source>
</evidence>
<accession>A0AA42IIX6</accession>
<dbReference type="Pfam" id="PF07484">
    <property type="entry name" value="Collar"/>
    <property type="match status" value="1"/>
</dbReference>
<comment type="caution">
    <text evidence="2">The sequence shown here is derived from an EMBL/GenBank/DDBJ whole genome shotgun (WGS) entry which is preliminary data.</text>
</comment>
<name>A0AA42IIX6_9GAMM</name>
<gene>
    <name evidence="2" type="ORF">N5D41_04115</name>
</gene>
<dbReference type="AlphaFoldDB" id="A0AA42IIX6"/>
<dbReference type="InterPro" id="IPR011083">
    <property type="entry name" value="Phage_tail_collar_dom"/>
</dbReference>
<reference evidence="2" key="1">
    <citation type="submission" date="2022-09" db="EMBL/GenBank/DDBJ databases">
        <title>Intensive care unit water sources are persistently colonized with multi-drug resistant bacteria and are the site of extensive horizontal gene transfer of antibiotic resistance genes.</title>
        <authorList>
            <person name="Diorio-Toth L."/>
        </authorList>
    </citation>
    <scope>NUCLEOTIDE SEQUENCE</scope>
    <source>
        <strain evidence="2">GD03863</strain>
    </source>
</reference>
<evidence type="ECO:0000313" key="3">
    <source>
        <dbReference type="Proteomes" id="UP001161137"/>
    </source>
</evidence>
<evidence type="ECO:0000313" key="2">
    <source>
        <dbReference type="EMBL" id="MDH0700673.1"/>
    </source>
</evidence>
<dbReference type="InterPro" id="IPR037053">
    <property type="entry name" value="Phage_tail_collar_dom_sf"/>
</dbReference>
<dbReference type="RefSeq" id="WP_279835758.1">
    <property type="nucleotide sequence ID" value="NZ_JAOCDH010000003.1"/>
</dbReference>
<dbReference type="EMBL" id="JAOCDH010000003">
    <property type="protein sequence ID" value="MDH0700673.1"/>
    <property type="molecule type" value="Genomic_DNA"/>
</dbReference>
<sequence>MSDPFLGEIKMFGGNFAPRGYAMCQGQIMSIAQNNALFALLGTTFGGNGQTTFGLPDFRSRSPVGIGQGGGLDAITQGEMAGTPNVTLINNNLPPFSLPVTGTVSVAIPASTADGSSQTPSATSVLAKPLDSAAGAEVSLYGNAADTTLAPFNAPLNANASHTSGGAPVGIRNPYLGTNFIIALEGVFPSRN</sequence>
<dbReference type="Proteomes" id="UP001161137">
    <property type="component" value="Unassembled WGS sequence"/>
</dbReference>
<organism evidence="2 3">
    <name type="scientific">Ectopseudomonas toyotomiensis</name>
    <dbReference type="NCBI Taxonomy" id="554344"/>
    <lineage>
        <taxon>Bacteria</taxon>
        <taxon>Pseudomonadati</taxon>
        <taxon>Pseudomonadota</taxon>
        <taxon>Gammaproteobacteria</taxon>
        <taxon>Pseudomonadales</taxon>
        <taxon>Pseudomonadaceae</taxon>
        <taxon>Ectopseudomonas</taxon>
    </lineage>
</organism>
<proteinExistence type="predicted"/>